<proteinExistence type="predicted"/>
<dbReference type="GO" id="GO:0005576">
    <property type="term" value="C:extracellular region"/>
    <property type="evidence" value="ECO:0007669"/>
    <property type="project" value="InterPro"/>
</dbReference>
<dbReference type="SUPFAM" id="SSF57414">
    <property type="entry name" value="Hairpin loop containing domain-like"/>
    <property type="match status" value="1"/>
</dbReference>
<protein>
    <submittedName>
        <fullName evidence="9">Aste57867_24737 protein</fullName>
    </submittedName>
</protein>
<keyword evidence="3" id="KW-0186">Copper</keyword>
<dbReference type="GO" id="GO:0046872">
    <property type="term" value="F:metal ion binding"/>
    <property type="evidence" value="ECO:0007669"/>
    <property type="project" value="UniProtKB-KW"/>
</dbReference>
<organism evidence="9 10">
    <name type="scientific">Aphanomyces stellatus</name>
    <dbReference type="NCBI Taxonomy" id="120398"/>
    <lineage>
        <taxon>Eukaryota</taxon>
        <taxon>Sar</taxon>
        <taxon>Stramenopiles</taxon>
        <taxon>Oomycota</taxon>
        <taxon>Saprolegniomycetes</taxon>
        <taxon>Saprolegniales</taxon>
        <taxon>Verrucalvaceae</taxon>
        <taxon>Aphanomyces</taxon>
    </lineage>
</organism>
<sequence>MNLRLTLALALSSVTMVQAQATCSLTPDVVYPGNNIGQTQQANPSDCCADCQNTPGCLLYRWTNGVCYLKNAQSATPAQDAGSFTGFVQAQPPPTTSKASPKTAAPTPKPTAKPITKPVTTTAPIPTCARVRKSWEAMTATEKDTYLSAVALAMDNGMYQKFVWVHQEQMSANEAHNTCVFLFWHRKFMLAYENMLRSLGDRYKCVTLPYWDYVQDYSSMQSPQSPTSRCRNIEACSKTAREIGGSTQGSPSSADFFGYQFQQNTCVNTSPLNHMCVRPNSGSCEKCVPRGDWTTLPLIPGMGIASIRPNLLNSGSEVAKMSKAIERSPHDVVHGASMVS</sequence>
<dbReference type="InterPro" id="IPR003609">
    <property type="entry name" value="Pan_app"/>
</dbReference>
<evidence type="ECO:0000256" key="2">
    <source>
        <dbReference type="ARBA" id="ARBA00022737"/>
    </source>
</evidence>
<dbReference type="Gene3D" id="1.10.1280.10">
    <property type="entry name" value="Di-copper center containing domain from catechol oxidase"/>
    <property type="match status" value="1"/>
</dbReference>
<dbReference type="Pfam" id="PF00264">
    <property type="entry name" value="Tyrosinase"/>
    <property type="match status" value="1"/>
</dbReference>
<reference evidence="8" key="2">
    <citation type="submission" date="2019-06" db="EMBL/GenBank/DDBJ databases">
        <title>Genomics analysis of Aphanomyces spp. identifies a new class of oomycete effector associated with host adaptation.</title>
        <authorList>
            <person name="Gaulin E."/>
        </authorList>
    </citation>
    <scope>NUCLEOTIDE SEQUENCE</scope>
    <source>
        <strain evidence="8">CBS 578.67</strain>
    </source>
</reference>
<dbReference type="InterPro" id="IPR050316">
    <property type="entry name" value="Tyrosinase/Hemocyanin"/>
</dbReference>
<dbReference type="InterPro" id="IPR008922">
    <property type="entry name" value="Di-copper_centre_dom_sf"/>
</dbReference>
<dbReference type="SMART" id="SM00223">
    <property type="entry name" value="APPLE"/>
    <property type="match status" value="1"/>
</dbReference>
<dbReference type="EMBL" id="CAADRA010007468">
    <property type="protein sequence ID" value="VFU01373.1"/>
    <property type="molecule type" value="Genomic_DNA"/>
</dbReference>
<dbReference type="InterPro" id="IPR002227">
    <property type="entry name" value="Tyrosinase_Cu-bd"/>
</dbReference>
<dbReference type="PANTHER" id="PTHR11474">
    <property type="entry name" value="TYROSINASE FAMILY MEMBER"/>
    <property type="match status" value="1"/>
</dbReference>
<keyword evidence="2" id="KW-0677">Repeat</keyword>
<dbReference type="Pfam" id="PF00024">
    <property type="entry name" value="PAN_1"/>
    <property type="match status" value="1"/>
</dbReference>
<dbReference type="PROSITE" id="PS00497">
    <property type="entry name" value="TYROSINASE_1"/>
    <property type="match status" value="1"/>
</dbReference>
<feature type="region of interest" description="Disordered" evidence="5">
    <location>
        <begin position="83"/>
        <end position="119"/>
    </location>
</feature>
<feature type="domain" description="Tyrosinase copper-binding" evidence="7">
    <location>
        <begin position="176"/>
        <end position="193"/>
    </location>
</feature>
<evidence type="ECO:0000256" key="4">
    <source>
        <dbReference type="ARBA" id="ARBA00023157"/>
    </source>
</evidence>
<dbReference type="GO" id="GO:0016491">
    <property type="term" value="F:oxidoreductase activity"/>
    <property type="evidence" value="ECO:0007669"/>
    <property type="project" value="InterPro"/>
</dbReference>
<dbReference type="Gene3D" id="3.50.4.10">
    <property type="entry name" value="Hepatocyte Growth Factor"/>
    <property type="match status" value="1"/>
</dbReference>
<dbReference type="InterPro" id="IPR000177">
    <property type="entry name" value="Apple"/>
</dbReference>
<keyword evidence="4" id="KW-1015">Disulfide bond</keyword>
<reference evidence="9 10" key="1">
    <citation type="submission" date="2019-03" db="EMBL/GenBank/DDBJ databases">
        <authorList>
            <person name="Gaulin E."/>
            <person name="Dumas B."/>
        </authorList>
    </citation>
    <scope>NUCLEOTIDE SEQUENCE [LARGE SCALE GENOMIC DNA]</scope>
    <source>
        <strain evidence="9">CBS 568.67</strain>
    </source>
</reference>
<keyword evidence="6" id="KW-0732">Signal</keyword>
<evidence type="ECO:0000256" key="1">
    <source>
        <dbReference type="ARBA" id="ARBA00022723"/>
    </source>
</evidence>
<feature type="signal peptide" evidence="6">
    <location>
        <begin position="1"/>
        <end position="19"/>
    </location>
</feature>
<name>A0A485LTB0_9STRA</name>
<dbReference type="OrthoDB" id="6132182at2759"/>
<evidence type="ECO:0000256" key="3">
    <source>
        <dbReference type="ARBA" id="ARBA00023008"/>
    </source>
</evidence>
<evidence type="ECO:0000259" key="7">
    <source>
        <dbReference type="PROSITE" id="PS00497"/>
    </source>
</evidence>
<gene>
    <name evidence="9" type="primary">Aste57867_24737</name>
    <name evidence="8" type="ORF">As57867_024659</name>
    <name evidence="9" type="ORF">ASTE57867_24737</name>
</gene>
<evidence type="ECO:0000256" key="6">
    <source>
        <dbReference type="SAM" id="SignalP"/>
    </source>
</evidence>
<dbReference type="EMBL" id="VJMH01007442">
    <property type="protein sequence ID" value="KAF0683194.1"/>
    <property type="molecule type" value="Genomic_DNA"/>
</dbReference>
<dbReference type="PANTHER" id="PTHR11474:SF126">
    <property type="entry name" value="TYROSINASE-LIKE PROTEIN TYR-1-RELATED"/>
    <property type="match status" value="1"/>
</dbReference>
<evidence type="ECO:0000313" key="10">
    <source>
        <dbReference type="Proteomes" id="UP000332933"/>
    </source>
</evidence>
<dbReference type="Proteomes" id="UP000332933">
    <property type="component" value="Unassembled WGS sequence"/>
</dbReference>
<evidence type="ECO:0000313" key="9">
    <source>
        <dbReference type="EMBL" id="VFU01373.1"/>
    </source>
</evidence>
<accession>A0A485LTB0</accession>
<dbReference type="AlphaFoldDB" id="A0A485LTB0"/>
<evidence type="ECO:0000256" key="5">
    <source>
        <dbReference type="SAM" id="MobiDB-lite"/>
    </source>
</evidence>
<feature type="compositionally biased region" description="Low complexity" evidence="5">
    <location>
        <begin position="96"/>
        <end position="119"/>
    </location>
</feature>
<dbReference type="GO" id="GO:0006508">
    <property type="term" value="P:proteolysis"/>
    <property type="evidence" value="ECO:0007669"/>
    <property type="project" value="InterPro"/>
</dbReference>
<feature type="chain" id="PRO_5033437815" evidence="6">
    <location>
        <begin position="20"/>
        <end position="340"/>
    </location>
</feature>
<keyword evidence="10" id="KW-1185">Reference proteome</keyword>
<evidence type="ECO:0000313" key="8">
    <source>
        <dbReference type="EMBL" id="KAF0683194.1"/>
    </source>
</evidence>
<keyword evidence="1" id="KW-0479">Metal-binding</keyword>
<dbReference type="SUPFAM" id="SSF48056">
    <property type="entry name" value="Di-copper centre-containing domain"/>
    <property type="match status" value="1"/>
</dbReference>